<dbReference type="AlphaFoldDB" id="K7ZYY5"/>
<reference evidence="1" key="1">
    <citation type="submission" date="2012-07" db="EMBL/GenBank/DDBJ databases">
        <authorList>
            <person name="Cummings C."/>
        </authorList>
    </citation>
    <scope>NUCLEOTIDE SEQUENCE</scope>
    <source>
        <strain evidence="1">1330</strain>
    </source>
</reference>
<evidence type="ECO:0000313" key="1">
    <source>
        <dbReference type="EMBL" id="CCJ71903.1"/>
    </source>
</evidence>
<dbReference type="Proteomes" id="UP000009340">
    <property type="component" value="Unassembled WGS sequence"/>
</dbReference>
<proteinExistence type="predicted"/>
<evidence type="ECO:0000313" key="2">
    <source>
        <dbReference type="Proteomes" id="UP000009340"/>
    </source>
</evidence>
<dbReference type="EMBL" id="CAKW01000053">
    <property type="protein sequence ID" value="CCJ71903.1"/>
    <property type="molecule type" value="Genomic_DNA"/>
</dbReference>
<comment type="caution">
    <text evidence="1">The sequence shown here is derived from an EMBL/GenBank/DDBJ whole genome shotgun (WGS) entry which is preliminary data.</text>
</comment>
<protein>
    <submittedName>
        <fullName evidence="1">Uncharacterized protein</fullName>
    </submittedName>
</protein>
<sequence>MKRCPFQEEGMLRNPYFLAGCVLFHPLSKIKRVTMEFIPEKM</sequence>
<name>K7ZYY5_9ENTR</name>
<accession>K7ZYY5</accession>
<gene>
    <name evidence="1" type="ORF">BN137_1251</name>
</gene>
<organism evidence="1 2">
    <name type="scientific">Cronobacter condimenti 1330</name>
    <dbReference type="NCBI Taxonomy" id="1073999"/>
    <lineage>
        <taxon>Bacteria</taxon>
        <taxon>Pseudomonadati</taxon>
        <taxon>Pseudomonadota</taxon>
        <taxon>Gammaproteobacteria</taxon>
        <taxon>Enterobacterales</taxon>
        <taxon>Enterobacteriaceae</taxon>
        <taxon>Cronobacter</taxon>
    </lineage>
</organism>